<dbReference type="PANTHER" id="PTHR45640:SF13">
    <property type="entry name" value="HEAT SHOCK PROTEIN 22-RELATED"/>
    <property type="match status" value="1"/>
</dbReference>
<dbReference type="PRINTS" id="PR00299">
    <property type="entry name" value="ACRYSTALLIN"/>
</dbReference>
<dbReference type="Proteomes" id="UP000037510">
    <property type="component" value="Unassembled WGS sequence"/>
</dbReference>
<dbReference type="EMBL" id="JTDY01000199">
    <property type="protein sequence ID" value="KOB78327.1"/>
    <property type="molecule type" value="Genomic_DNA"/>
</dbReference>
<organism evidence="7 8">
    <name type="scientific">Operophtera brumata</name>
    <name type="common">Winter moth</name>
    <name type="synonym">Phalaena brumata</name>
    <dbReference type="NCBI Taxonomy" id="104452"/>
    <lineage>
        <taxon>Eukaryota</taxon>
        <taxon>Metazoa</taxon>
        <taxon>Ecdysozoa</taxon>
        <taxon>Arthropoda</taxon>
        <taxon>Hexapoda</taxon>
        <taxon>Insecta</taxon>
        <taxon>Pterygota</taxon>
        <taxon>Neoptera</taxon>
        <taxon>Endopterygota</taxon>
        <taxon>Lepidoptera</taxon>
        <taxon>Glossata</taxon>
        <taxon>Ditrysia</taxon>
        <taxon>Geometroidea</taxon>
        <taxon>Geometridae</taxon>
        <taxon>Larentiinae</taxon>
        <taxon>Operophtera</taxon>
    </lineage>
</organism>
<keyword evidence="1 7" id="KW-0346">Stress response</keyword>
<dbReference type="InterPro" id="IPR008978">
    <property type="entry name" value="HSP20-like_chaperone"/>
</dbReference>
<feature type="binding site" evidence="3">
    <location>
        <position position="74"/>
    </location>
    <ligand>
        <name>Zn(2+)</name>
        <dbReference type="ChEBI" id="CHEBI:29105"/>
        <label>1</label>
    </ligand>
</feature>
<dbReference type="AlphaFoldDB" id="A0A0L7LSA1"/>
<gene>
    <name evidence="7" type="ORF">OBRU01_02584</name>
</gene>
<comment type="similarity">
    <text evidence="2 4 5">Belongs to the small heat shock protein (HSP20) family.</text>
</comment>
<evidence type="ECO:0000313" key="8">
    <source>
        <dbReference type="Proteomes" id="UP000037510"/>
    </source>
</evidence>
<proteinExistence type="inferred from homology"/>
<protein>
    <submittedName>
        <fullName evidence="7">19.8 kDa small heat shock protein</fullName>
    </submittedName>
</protein>
<dbReference type="Gene3D" id="2.60.40.790">
    <property type="match status" value="1"/>
</dbReference>
<name>A0A0L7LSA1_OPEBR</name>
<evidence type="ECO:0000256" key="5">
    <source>
        <dbReference type="RuleBase" id="RU003616"/>
    </source>
</evidence>
<dbReference type="PIRSF" id="PIRSF036514">
    <property type="entry name" value="Sm_HSP_B1"/>
    <property type="match status" value="1"/>
</dbReference>
<evidence type="ECO:0000256" key="4">
    <source>
        <dbReference type="PROSITE-ProRule" id="PRU00285"/>
    </source>
</evidence>
<accession>A0A0L7LSA1</accession>
<feature type="domain" description="SHSP" evidence="6">
    <location>
        <begin position="25"/>
        <end position="132"/>
    </location>
</feature>
<dbReference type="GO" id="GO:0005634">
    <property type="term" value="C:nucleus"/>
    <property type="evidence" value="ECO:0007669"/>
    <property type="project" value="TreeGrafter"/>
</dbReference>
<dbReference type="InterPro" id="IPR001436">
    <property type="entry name" value="Alpha-crystallin/sHSP_animal"/>
</dbReference>
<evidence type="ECO:0000256" key="1">
    <source>
        <dbReference type="ARBA" id="ARBA00023016"/>
    </source>
</evidence>
<dbReference type="GO" id="GO:0046872">
    <property type="term" value="F:metal ion binding"/>
    <property type="evidence" value="ECO:0007669"/>
    <property type="project" value="UniProtKB-KW"/>
</dbReference>
<dbReference type="PROSITE" id="PS01031">
    <property type="entry name" value="SHSP"/>
    <property type="match status" value="1"/>
</dbReference>
<keyword evidence="8" id="KW-1185">Reference proteome</keyword>
<dbReference type="SUPFAM" id="SSF49764">
    <property type="entry name" value="HSP20-like chaperones"/>
    <property type="match status" value="1"/>
</dbReference>
<dbReference type="GO" id="GO:0005737">
    <property type="term" value="C:cytoplasm"/>
    <property type="evidence" value="ECO:0007669"/>
    <property type="project" value="TreeGrafter"/>
</dbReference>
<dbReference type="Pfam" id="PF00011">
    <property type="entry name" value="HSP20"/>
    <property type="match status" value="1"/>
</dbReference>
<evidence type="ECO:0000313" key="7">
    <source>
        <dbReference type="EMBL" id="KOB78327.1"/>
    </source>
</evidence>
<dbReference type="GO" id="GO:0042026">
    <property type="term" value="P:protein refolding"/>
    <property type="evidence" value="ECO:0007669"/>
    <property type="project" value="TreeGrafter"/>
</dbReference>
<dbReference type="CDD" id="cd06526">
    <property type="entry name" value="metazoan_ACD"/>
    <property type="match status" value="1"/>
</dbReference>
<keyword evidence="3" id="KW-0479">Metal-binding</keyword>
<dbReference type="GO" id="GO:0009408">
    <property type="term" value="P:response to heat"/>
    <property type="evidence" value="ECO:0007669"/>
    <property type="project" value="UniProtKB-ARBA"/>
</dbReference>
<dbReference type="GO" id="GO:0051082">
    <property type="term" value="F:unfolded protein binding"/>
    <property type="evidence" value="ECO:0007669"/>
    <property type="project" value="TreeGrafter"/>
</dbReference>
<comment type="caution">
    <text evidence="7">The sequence shown here is derived from an EMBL/GenBank/DDBJ whole genome shotgun (WGS) entry which is preliminary data.</text>
</comment>
<feature type="binding site" evidence="3">
    <location>
        <position position="72"/>
    </location>
    <ligand>
        <name>Zn(2+)</name>
        <dbReference type="ChEBI" id="CHEBI:29105"/>
        <label>1</label>
    </ligand>
</feature>
<keyword evidence="3" id="KW-0862">Zinc</keyword>
<reference evidence="7 8" key="1">
    <citation type="journal article" date="2015" name="Genome Biol. Evol.">
        <title>The genome of winter moth (Operophtera brumata) provides a genomic perspective on sexual dimorphism and phenology.</title>
        <authorList>
            <person name="Derks M.F."/>
            <person name="Smit S."/>
            <person name="Salis L."/>
            <person name="Schijlen E."/>
            <person name="Bossers A."/>
            <person name="Mateman C."/>
            <person name="Pijl A.S."/>
            <person name="de Ridder D."/>
            <person name="Groenen M.A."/>
            <person name="Visser M.E."/>
            <person name="Megens H.J."/>
        </authorList>
    </citation>
    <scope>NUCLEOTIDE SEQUENCE [LARGE SCALE GENOMIC DNA]</scope>
    <source>
        <strain evidence="7">WM2013NL</strain>
        <tissue evidence="7">Head and thorax</tissue>
    </source>
</reference>
<evidence type="ECO:0000256" key="3">
    <source>
        <dbReference type="PIRSR" id="PIRSR036514-1"/>
    </source>
</evidence>
<sequence length="141" mass="16126">MLELPAIYRPTVFGDELILKSIDWLENVPWGKDNSVLEQKDKYEVSINVKDFTPEEIQVNTSDGLLIVEAKHDEKKDDFGYISRHFVRKYHLPEGCIHEEVQSRLSPEGVLVVTAPRKAVVKQDTIIPVSHVVKKKCTSKL</sequence>
<dbReference type="STRING" id="104452.A0A0L7LSA1"/>
<evidence type="ECO:0000256" key="2">
    <source>
        <dbReference type="PIRNR" id="PIRNR036514"/>
    </source>
</evidence>
<evidence type="ECO:0000259" key="6">
    <source>
        <dbReference type="PROSITE" id="PS01031"/>
    </source>
</evidence>
<dbReference type="InterPro" id="IPR055269">
    <property type="entry name" value="Alpha-crystallin/HSP_16"/>
</dbReference>
<dbReference type="InterPro" id="IPR002068">
    <property type="entry name" value="A-crystallin/Hsp20_dom"/>
</dbReference>
<dbReference type="PANTHER" id="PTHR45640">
    <property type="entry name" value="HEAT SHOCK PROTEIN HSP-12.2-RELATED"/>
    <property type="match status" value="1"/>
</dbReference>